<dbReference type="Pfam" id="PF24046">
    <property type="entry name" value="At4g08330"/>
    <property type="match status" value="1"/>
</dbReference>
<gene>
    <name evidence="2" type="ORF">ZIOFF_058635</name>
</gene>
<reference evidence="2 3" key="1">
    <citation type="submission" date="2020-08" db="EMBL/GenBank/DDBJ databases">
        <title>Plant Genome Project.</title>
        <authorList>
            <person name="Zhang R.-G."/>
        </authorList>
    </citation>
    <scope>NUCLEOTIDE SEQUENCE [LARGE SCALE GENOMIC DNA]</scope>
    <source>
        <tissue evidence="2">Rhizome</tissue>
    </source>
</reference>
<name>A0A8J5F929_ZINOF</name>
<organism evidence="2 3">
    <name type="scientific">Zingiber officinale</name>
    <name type="common">Ginger</name>
    <name type="synonym">Amomum zingiber</name>
    <dbReference type="NCBI Taxonomy" id="94328"/>
    <lineage>
        <taxon>Eukaryota</taxon>
        <taxon>Viridiplantae</taxon>
        <taxon>Streptophyta</taxon>
        <taxon>Embryophyta</taxon>
        <taxon>Tracheophyta</taxon>
        <taxon>Spermatophyta</taxon>
        <taxon>Magnoliopsida</taxon>
        <taxon>Liliopsida</taxon>
        <taxon>Zingiberales</taxon>
        <taxon>Zingiberaceae</taxon>
        <taxon>Zingiber</taxon>
    </lineage>
</organism>
<dbReference type="PANTHER" id="PTHR33674:SF8">
    <property type="entry name" value="OS01G0833400 PROTEIN"/>
    <property type="match status" value="1"/>
</dbReference>
<evidence type="ECO:0000313" key="3">
    <source>
        <dbReference type="Proteomes" id="UP000734854"/>
    </source>
</evidence>
<dbReference type="InterPro" id="IPR045282">
    <property type="entry name" value="At4g08330-like"/>
</dbReference>
<keyword evidence="3" id="KW-1185">Reference proteome</keyword>
<comment type="caution">
    <text evidence="2">The sequence shown here is derived from an EMBL/GenBank/DDBJ whole genome shotgun (WGS) entry which is preliminary data.</text>
</comment>
<evidence type="ECO:0000313" key="2">
    <source>
        <dbReference type="EMBL" id="KAG6482008.1"/>
    </source>
</evidence>
<protein>
    <submittedName>
        <fullName evidence="2">Uncharacterized protein</fullName>
    </submittedName>
</protein>
<dbReference type="Proteomes" id="UP000734854">
    <property type="component" value="Unassembled WGS sequence"/>
</dbReference>
<dbReference type="EMBL" id="JACMSC010000016">
    <property type="protein sequence ID" value="KAG6482008.1"/>
    <property type="molecule type" value="Genomic_DNA"/>
</dbReference>
<sequence>MTRVYLPSSTGLPGSNIAVVSSPSPTPRRPWPLSPTLPPSILLLHSSPRLFFASADATLAAVDAVALPDDFESRIGSHSGEWISILLCQYLPRARDRTARSSQQLLLVITPKLIRSASACSHVRRRRLRRATHSVIPAPPISNLPSASTSLKAQRGFAFIDTSPASSSTSANGFPRRLRKTANLGPERVRVPRIPSIRLLLVRNSPTDHPFSSLFDRKSAFLLINSLPCVVFELSCGSCGYALNLSSADRYMTNIGAKYRKSIKKGIVSFVSVDESRFSQVEEFHCRPYFESWQSWGLMRRRTKLFCRNCRNFVGVGQEDGVSSPVGSDSSSSGSGNGEAAWKKYDIKIKALQPLSSDN</sequence>
<feature type="region of interest" description="Disordered" evidence="1">
    <location>
        <begin position="320"/>
        <end position="339"/>
    </location>
</feature>
<dbReference type="PANTHER" id="PTHR33674">
    <property type="entry name" value="METHIONINE-S-OXIDE REDUCTASE"/>
    <property type="match status" value="1"/>
</dbReference>
<proteinExistence type="predicted"/>
<accession>A0A8J5F929</accession>
<dbReference type="AlphaFoldDB" id="A0A8J5F929"/>
<feature type="compositionally biased region" description="Low complexity" evidence="1">
    <location>
        <begin position="320"/>
        <end position="334"/>
    </location>
</feature>
<evidence type="ECO:0000256" key="1">
    <source>
        <dbReference type="SAM" id="MobiDB-lite"/>
    </source>
</evidence>